<protein>
    <submittedName>
        <fullName evidence="2">CatD</fullName>
    </submittedName>
</protein>
<reference evidence="2" key="1">
    <citation type="journal article" date="2014" name="Appl. Environ. Microbiol.">
        <title>A Novel Angular Dioxygenase Gene Cluster Encoding 3-Phenoxybenzoate 1',2'-Dioxygenase in Sphingobium wenxiniae JZ-1.</title>
        <authorList>
            <person name="Wang C."/>
            <person name="Chen Q."/>
            <person name="Wang R."/>
            <person name="Shi C."/>
            <person name="Yan X."/>
            <person name="He J."/>
            <person name="Hong Q."/>
            <person name="Li S."/>
        </authorList>
    </citation>
    <scope>NUCLEOTIDE SEQUENCE</scope>
    <source>
        <strain evidence="2">JZ-1</strain>
        <plasmid evidence="2">pPBA</plasmid>
    </source>
</reference>
<organism evidence="2">
    <name type="scientific">Sphingobium wenxiniae (strain DSM 21828 / CGMCC 1.7748 / JZ-1)</name>
    <dbReference type="NCBI Taxonomy" id="595605"/>
    <lineage>
        <taxon>Bacteria</taxon>
        <taxon>Pseudomonadati</taxon>
        <taxon>Pseudomonadota</taxon>
        <taxon>Alphaproteobacteria</taxon>
        <taxon>Sphingomonadales</taxon>
        <taxon>Sphingomonadaceae</taxon>
        <taxon>Sphingobium</taxon>
    </lineage>
</organism>
<dbReference type="NCBIfam" id="TIGR02427">
    <property type="entry name" value="protocat_pcaD"/>
    <property type="match status" value="1"/>
</dbReference>
<dbReference type="AlphaFoldDB" id="A0A059U332"/>
<sequence length="271" mass="29412">MEKQFIITGDGCRIAYRFDGKEGAPILLLSNSLGTDMQMWEPQLAAWSAHFRMLRYDQRGHGASDAPVGGYSLDRLGRDVIELLDQLEIETIDFCGLSLGGMTGQWLGIREGHRVRRLVLANTSSFMGPPSAWDARIALVRESGMAPLTSASLERWFTADFVASSPDAIAPIVAMLQSTDSQGYAGCCAAIRDMDMRSTIALIRNETLIIGGSQDPATPPPHSEALAATIPRCRLAMLNTAHLANVERPAEFGTQVSDFLRAETVVGIDSL</sequence>
<feature type="domain" description="AB hydrolase-1" evidence="1">
    <location>
        <begin position="25"/>
        <end position="249"/>
    </location>
</feature>
<dbReference type="InterPro" id="IPR029058">
    <property type="entry name" value="AB_hydrolase_fold"/>
</dbReference>
<dbReference type="PRINTS" id="PR00111">
    <property type="entry name" value="ABHYDROLASE"/>
</dbReference>
<dbReference type="PANTHER" id="PTHR43433">
    <property type="entry name" value="HYDROLASE, ALPHA/BETA FOLD FAMILY PROTEIN"/>
    <property type="match status" value="1"/>
</dbReference>
<evidence type="ECO:0000259" key="1">
    <source>
        <dbReference type="Pfam" id="PF00561"/>
    </source>
</evidence>
<dbReference type="PANTHER" id="PTHR43433:SF1">
    <property type="entry name" value="BLL5160 PROTEIN"/>
    <property type="match status" value="1"/>
</dbReference>
<dbReference type="Pfam" id="PF00561">
    <property type="entry name" value="Abhydrolase_1"/>
    <property type="match status" value="1"/>
</dbReference>
<dbReference type="InterPro" id="IPR026968">
    <property type="entry name" value="PcaD/CatD"/>
</dbReference>
<dbReference type="GO" id="GO:0042952">
    <property type="term" value="P:beta-ketoadipate pathway"/>
    <property type="evidence" value="ECO:0007669"/>
    <property type="project" value="InterPro"/>
</dbReference>
<keyword evidence="2" id="KW-0614">Plasmid</keyword>
<dbReference type="InterPro" id="IPR000073">
    <property type="entry name" value="AB_hydrolase_1"/>
</dbReference>
<dbReference type="Gene3D" id="3.40.50.1820">
    <property type="entry name" value="alpha/beta hydrolase"/>
    <property type="match status" value="1"/>
</dbReference>
<dbReference type="RefSeq" id="WP_011607945.1">
    <property type="nucleotide sequence ID" value="NC_025133.1"/>
</dbReference>
<dbReference type="GO" id="GO:0047570">
    <property type="term" value="F:3-oxoadipate enol-lactonase activity"/>
    <property type="evidence" value="ECO:0007669"/>
    <property type="project" value="InterPro"/>
</dbReference>
<dbReference type="InterPro" id="IPR050471">
    <property type="entry name" value="AB_hydrolase"/>
</dbReference>
<proteinExistence type="predicted"/>
<geneLocation type="plasmid" evidence="2">
    <name>pPBA</name>
</geneLocation>
<accession>A0A059U332</accession>
<name>A0A059U332_SPHWJ</name>
<dbReference type="ESTHER" id="9sphn-q0kjt3">
    <property type="family name" value="Carboxymethylbutenolide_lactonase"/>
</dbReference>
<evidence type="ECO:0000313" key="2">
    <source>
        <dbReference type="EMBL" id="AHZ46791.1"/>
    </source>
</evidence>
<dbReference type="SUPFAM" id="SSF53474">
    <property type="entry name" value="alpha/beta-Hydrolases"/>
    <property type="match status" value="1"/>
</dbReference>
<dbReference type="EMBL" id="KJ009324">
    <property type="protein sequence ID" value="AHZ46791.1"/>
    <property type="molecule type" value="Genomic_DNA"/>
</dbReference>